<reference evidence="1 2" key="1">
    <citation type="submission" date="2018-06" db="EMBL/GenBank/DDBJ databases">
        <authorList>
            <consortium name="Pathogen Informatics"/>
            <person name="Doyle S."/>
        </authorList>
    </citation>
    <scope>NUCLEOTIDE SEQUENCE [LARGE SCALE GENOMIC DNA]</scope>
    <source>
        <strain evidence="1 2">NCTC10786</strain>
    </source>
</reference>
<gene>
    <name evidence="1" type="primary">osmY_1</name>
    <name evidence="1" type="ORF">NCTC10786_01703</name>
</gene>
<accession>A0A2X2VGW2</accession>
<proteinExistence type="predicted"/>
<evidence type="ECO:0000313" key="1">
    <source>
        <dbReference type="EMBL" id="SQB26007.1"/>
    </source>
</evidence>
<organism evidence="1 2">
    <name type="scientific">Citrobacter koseri</name>
    <name type="common">Citrobacter diversus</name>
    <dbReference type="NCBI Taxonomy" id="545"/>
    <lineage>
        <taxon>Bacteria</taxon>
        <taxon>Pseudomonadati</taxon>
        <taxon>Pseudomonadota</taxon>
        <taxon>Gammaproteobacteria</taxon>
        <taxon>Enterobacterales</taxon>
        <taxon>Enterobacteriaceae</taxon>
        <taxon>Citrobacter</taxon>
    </lineage>
</organism>
<dbReference type="EMBL" id="UAVY01000002">
    <property type="protein sequence ID" value="SQB26007.1"/>
    <property type="molecule type" value="Genomic_DNA"/>
</dbReference>
<name>A0A2X2VGW2_CITKO</name>
<dbReference type="AlphaFoldDB" id="A0A2X2VGW2"/>
<dbReference type="Proteomes" id="UP000251584">
    <property type="component" value="Unassembled WGS sequence"/>
</dbReference>
<evidence type="ECO:0000313" key="2">
    <source>
        <dbReference type="Proteomes" id="UP000251584"/>
    </source>
</evidence>
<sequence length="60" mass="6695">MTTTRLKISKTLLAVMLDLRCRDRFCICGKPLRWIEAQSSAESAGQKVDSSMNKVGNFMG</sequence>
<protein>
    <submittedName>
        <fullName evidence="1">Periplasmic protein</fullName>
    </submittedName>
</protein>